<keyword evidence="9" id="KW-0812">Transmembrane</keyword>
<feature type="transmembrane region" description="Helical" evidence="9">
    <location>
        <begin position="141"/>
        <end position="163"/>
    </location>
</feature>
<dbReference type="CDD" id="cd00082">
    <property type="entry name" value="HisKA"/>
    <property type="match status" value="1"/>
</dbReference>
<organism evidence="13 14">
    <name type="scientific">Agaribacter marinus</name>
    <dbReference type="NCBI Taxonomy" id="1431249"/>
    <lineage>
        <taxon>Bacteria</taxon>
        <taxon>Pseudomonadati</taxon>
        <taxon>Pseudomonadota</taxon>
        <taxon>Gammaproteobacteria</taxon>
        <taxon>Alteromonadales</taxon>
        <taxon>Alteromonadaceae</taxon>
        <taxon>Agaribacter</taxon>
    </lineage>
</organism>
<proteinExistence type="predicted"/>
<evidence type="ECO:0000256" key="8">
    <source>
        <dbReference type="PROSITE-ProRule" id="PRU00169"/>
    </source>
</evidence>
<keyword evidence="5" id="KW-0808">Transferase</keyword>
<dbReference type="EC" id="2.7.13.3" evidence="3"/>
<comment type="catalytic activity">
    <reaction evidence="1">
        <text>ATP + protein L-histidine = ADP + protein N-phospho-L-histidine.</text>
        <dbReference type="EC" id="2.7.13.3"/>
    </reaction>
</comment>
<dbReference type="CDD" id="cd06225">
    <property type="entry name" value="HAMP"/>
    <property type="match status" value="1"/>
</dbReference>
<reference evidence="13" key="2">
    <citation type="submission" date="2023-01" db="EMBL/GenBank/DDBJ databases">
        <title>Draft genome sequence of Agaribacter marinus strain NBRC 110023.</title>
        <authorList>
            <person name="Sun Q."/>
            <person name="Mori K."/>
        </authorList>
    </citation>
    <scope>NUCLEOTIDE SEQUENCE</scope>
    <source>
        <strain evidence="13">NBRC 110023</strain>
    </source>
</reference>
<feature type="modified residue" description="4-aspartylphosphate" evidence="8">
    <location>
        <position position="525"/>
    </location>
</feature>
<dbReference type="SMART" id="SM00304">
    <property type="entry name" value="HAMP"/>
    <property type="match status" value="1"/>
</dbReference>
<evidence type="ECO:0000259" key="10">
    <source>
        <dbReference type="PROSITE" id="PS50109"/>
    </source>
</evidence>
<dbReference type="Gene3D" id="3.40.50.2300">
    <property type="match status" value="1"/>
</dbReference>
<dbReference type="InterPro" id="IPR001789">
    <property type="entry name" value="Sig_transdc_resp-reg_receiver"/>
</dbReference>
<name>A0AA37WGT6_9ALTE</name>
<evidence type="ECO:0000256" key="5">
    <source>
        <dbReference type="ARBA" id="ARBA00022679"/>
    </source>
</evidence>
<dbReference type="InterPro" id="IPR003594">
    <property type="entry name" value="HATPase_dom"/>
</dbReference>
<dbReference type="PROSITE" id="PS50885">
    <property type="entry name" value="HAMP"/>
    <property type="match status" value="1"/>
</dbReference>
<accession>A0AA37WGT6</accession>
<reference evidence="13" key="1">
    <citation type="journal article" date="2014" name="Int. J. Syst. Evol. Microbiol.">
        <title>Complete genome sequence of Corynebacterium casei LMG S-19264T (=DSM 44701T), isolated from a smear-ripened cheese.</title>
        <authorList>
            <consortium name="US DOE Joint Genome Institute (JGI-PGF)"/>
            <person name="Walter F."/>
            <person name="Albersmeier A."/>
            <person name="Kalinowski J."/>
            <person name="Ruckert C."/>
        </authorList>
    </citation>
    <scope>NUCLEOTIDE SEQUENCE</scope>
    <source>
        <strain evidence="13">NBRC 110023</strain>
    </source>
</reference>
<keyword evidence="6" id="KW-0418">Kinase</keyword>
<dbReference type="Gene3D" id="1.10.287.130">
    <property type="match status" value="1"/>
</dbReference>
<dbReference type="SUPFAM" id="SSF158472">
    <property type="entry name" value="HAMP domain-like"/>
    <property type="match status" value="1"/>
</dbReference>
<dbReference type="Pfam" id="PF00512">
    <property type="entry name" value="HisKA"/>
    <property type="match status" value="1"/>
</dbReference>
<keyword evidence="9" id="KW-0472">Membrane</keyword>
<dbReference type="PROSITE" id="PS50110">
    <property type="entry name" value="RESPONSE_REGULATORY"/>
    <property type="match status" value="1"/>
</dbReference>
<comment type="subcellular location">
    <subcellularLocation>
        <location evidence="2">Membrane</location>
    </subcellularLocation>
</comment>
<evidence type="ECO:0000256" key="9">
    <source>
        <dbReference type="SAM" id="Phobius"/>
    </source>
</evidence>
<dbReference type="PROSITE" id="PS50109">
    <property type="entry name" value="HIS_KIN"/>
    <property type="match status" value="1"/>
</dbReference>
<evidence type="ECO:0000256" key="3">
    <source>
        <dbReference type="ARBA" id="ARBA00012438"/>
    </source>
</evidence>
<dbReference type="InterPro" id="IPR003661">
    <property type="entry name" value="HisK_dim/P_dom"/>
</dbReference>
<protein>
    <recommendedName>
        <fullName evidence="3">histidine kinase</fullName>
        <ecNumber evidence="3">2.7.13.3</ecNumber>
    </recommendedName>
</protein>
<dbReference type="InterPro" id="IPR005467">
    <property type="entry name" value="His_kinase_dom"/>
</dbReference>
<dbReference type="InterPro" id="IPR004358">
    <property type="entry name" value="Sig_transdc_His_kin-like_C"/>
</dbReference>
<evidence type="ECO:0000259" key="12">
    <source>
        <dbReference type="PROSITE" id="PS50885"/>
    </source>
</evidence>
<dbReference type="InterPro" id="IPR003660">
    <property type="entry name" value="HAMP_dom"/>
</dbReference>
<dbReference type="InterPro" id="IPR036890">
    <property type="entry name" value="HATPase_C_sf"/>
</dbReference>
<dbReference type="SMART" id="SM00388">
    <property type="entry name" value="HisKA"/>
    <property type="match status" value="1"/>
</dbReference>
<dbReference type="CDD" id="cd16922">
    <property type="entry name" value="HATPase_EvgS-ArcB-TorS-like"/>
    <property type="match status" value="1"/>
</dbReference>
<dbReference type="InterPro" id="IPR036097">
    <property type="entry name" value="HisK_dim/P_sf"/>
</dbReference>
<dbReference type="PANTHER" id="PTHR45339">
    <property type="entry name" value="HYBRID SIGNAL TRANSDUCTION HISTIDINE KINASE J"/>
    <property type="match status" value="1"/>
</dbReference>
<dbReference type="PANTHER" id="PTHR45339:SF1">
    <property type="entry name" value="HYBRID SIGNAL TRANSDUCTION HISTIDINE KINASE J"/>
    <property type="match status" value="1"/>
</dbReference>
<keyword evidence="4 8" id="KW-0597">Phosphoprotein</keyword>
<dbReference type="SMART" id="SM00387">
    <property type="entry name" value="HATPase_c"/>
    <property type="match status" value="1"/>
</dbReference>
<dbReference type="GO" id="GO:0016020">
    <property type="term" value="C:membrane"/>
    <property type="evidence" value="ECO:0007669"/>
    <property type="project" value="UniProtKB-SubCell"/>
</dbReference>
<dbReference type="PRINTS" id="PR00344">
    <property type="entry name" value="BCTRLSENSOR"/>
</dbReference>
<dbReference type="Proteomes" id="UP001156601">
    <property type="component" value="Unassembled WGS sequence"/>
</dbReference>
<gene>
    <name evidence="13" type="ORF">GCM10007852_01500</name>
</gene>
<dbReference type="GO" id="GO:0000155">
    <property type="term" value="F:phosphorelay sensor kinase activity"/>
    <property type="evidence" value="ECO:0007669"/>
    <property type="project" value="InterPro"/>
</dbReference>
<comment type="caution">
    <text evidence="13">The sequence shown here is derived from an EMBL/GenBank/DDBJ whole genome shotgun (WGS) entry which is preliminary data.</text>
</comment>
<keyword evidence="14" id="KW-1185">Reference proteome</keyword>
<dbReference type="SUPFAM" id="SSF55874">
    <property type="entry name" value="ATPase domain of HSP90 chaperone/DNA topoisomerase II/histidine kinase"/>
    <property type="match status" value="1"/>
</dbReference>
<dbReference type="Pfam" id="PF02518">
    <property type="entry name" value="HATPase_c"/>
    <property type="match status" value="1"/>
</dbReference>
<evidence type="ECO:0000313" key="14">
    <source>
        <dbReference type="Proteomes" id="UP001156601"/>
    </source>
</evidence>
<evidence type="ECO:0000256" key="1">
    <source>
        <dbReference type="ARBA" id="ARBA00000085"/>
    </source>
</evidence>
<feature type="domain" description="Response regulatory" evidence="11">
    <location>
        <begin position="476"/>
        <end position="593"/>
    </location>
</feature>
<dbReference type="Gene3D" id="6.10.340.10">
    <property type="match status" value="1"/>
</dbReference>
<evidence type="ECO:0000256" key="6">
    <source>
        <dbReference type="ARBA" id="ARBA00022777"/>
    </source>
</evidence>
<sequence length="597" mass="66138">MEKHEYELLGILAEQATLASIHEKYALLARSGLEEVDVFKTSYQQEVYAELQDLASKTSKDFAIINTSTNEVIFETLQQSIKSYNLDNIEQARLNKVKANFGRMSSTTDTILFACVEFAPWHWEIFVVEPYERLKRPLDNIAKATLISLIIALLFIVLGLSSVSEKLIFSRIITLRNAAKRIAENSEVVSLKMGKSDEIGQLATDMEIMSHKIRQTLDKADSASQAKSDFLAVMSHEIRTPLNGIIGMTNLLSDTNVDDTQKGYLKDLLASSEGLKSLVNDVLDMARIESGNLQFESIPIDFTRLISKVFSIFKVAFSEHKNQLIIDKDLPVSKVISADIVAIRQIMINLISNANKFTNDGTIKLSVKISEAGEGPSLIIIVKDDGIGIPKDKLDTVFDTFTQSDNSITRKYGGSGLGLSIIERLVKAMAGKITLKSTLGKGTEVKVIVPVKVESKEYHHNAQDTLDSIKLPKALHVLLVEDNEINATVARVNLEDIACTVEHVSDGSLAVEAANKKQFDIILMDVHMPNMNGIEATKIIREGQTLNAETPIIGLTAEAFKEKHVEFMTSGMNSVLSKPFDKQALVREFKKVLKLTH</sequence>
<feature type="domain" description="Histidine kinase" evidence="10">
    <location>
        <begin position="233"/>
        <end position="453"/>
    </location>
</feature>
<dbReference type="InterPro" id="IPR011006">
    <property type="entry name" value="CheY-like_superfamily"/>
</dbReference>
<dbReference type="Gene3D" id="3.30.565.10">
    <property type="entry name" value="Histidine kinase-like ATPase, C-terminal domain"/>
    <property type="match status" value="1"/>
</dbReference>
<evidence type="ECO:0000313" key="13">
    <source>
        <dbReference type="EMBL" id="GLR69242.1"/>
    </source>
</evidence>
<dbReference type="SMART" id="SM00448">
    <property type="entry name" value="REC"/>
    <property type="match status" value="1"/>
</dbReference>
<evidence type="ECO:0000259" key="11">
    <source>
        <dbReference type="PROSITE" id="PS50110"/>
    </source>
</evidence>
<dbReference type="AlphaFoldDB" id="A0AA37WGT6"/>
<dbReference type="Pfam" id="PF00072">
    <property type="entry name" value="Response_reg"/>
    <property type="match status" value="1"/>
</dbReference>
<evidence type="ECO:0000256" key="7">
    <source>
        <dbReference type="ARBA" id="ARBA00023012"/>
    </source>
</evidence>
<evidence type="ECO:0000256" key="2">
    <source>
        <dbReference type="ARBA" id="ARBA00004370"/>
    </source>
</evidence>
<dbReference type="SUPFAM" id="SSF52172">
    <property type="entry name" value="CheY-like"/>
    <property type="match status" value="1"/>
</dbReference>
<dbReference type="EMBL" id="BSOT01000002">
    <property type="protein sequence ID" value="GLR69242.1"/>
    <property type="molecule type" value="Genomic_DNA"/>
</dbReference>
<feature type="domain" description="HAMP" evidence="12">
    <location>
        <begin position="166"/>
        <end position="218"/>
    </location>
</feature>
<dbReference type="SUPFAM" id="SSF47384">
    <property type="entry name" value="Homodimeric domain of signal transducing histidine kinase"/>
    <property type="match status" value="1"/>
</dbReference>
<dbReference type="CDD" id="cd17546">
    <property type="entry name" value="REC_hyHK_CKI1_RcsC-like"/>
    <property type="match status" value="1"/>
</dbReference>
<keyword evidence="9" id="KW-1133">Transmembrane helix</keyword>
<keyword evidence="7" id="KW-0902">Two-component regulatory system</keyword>
<dbReference type="FunFam" id="3.30.565.10:FF:000010">
    <property type="entry name" value="Sensor histidine kinase RcsC"/>
    <property type="match status" value="1"/>
</dbReference>
<evidence type="ECO:0000256" key="4">
    <source>
        <dbReference type="ARBA" id="ARBA00022553"/>
    </source>
</evidence>